<reference evidence="1" key="1">
    <citation type="submission" date="2021-05" db="EMBL/GenBank/DDBJ databases">
        <title>Comparative genomics of three Colletotrichum scovillei strains and genetic complementation revealed genes involved fungal growth and virulence on chili pepper.</title>
        <authorList>
            <person name="Hsieh D.-K."/>
            <person name="Chuang S.-C."/>
            <person name="Chen C.-Y."/>
            <person name="Chao Y.-T."/>
            <person name="Lu M.-Y.J."/>
            <person name="Lee M.-H."/>
            <person name="Shih M.-C."/>
        </authorList>
    </citation>
    <scope>NUCLEOTIDE SEQUENCE</scope>
    <source>
        <strain evidence="1">Coll-153</strain>
    </source>
</reference>
<comment type="caution">
    <text evidence="1">The sequence shown here is derived from an EMBL/GenBank/DDBJ whole genome shotgun (WGS) entry which is preliminary data.</text>
</comment>
<evidence type="ECO:0000313" key="1">
    <source>
        <dbReference type="EMBL" id="KAG7054972.1"/>
    </source>
</evidence>
<dbReference type="Proteomes" id="UP000699042">
    <property type="component" value="Unassembled WGS sequence"/>
</dbReference>
<protein>
    <submittedName>
        <fullName evidence="1">Uncharacterized protein</fullName>
    </submittedName>
</protein>
<sequence>MKRVDHWLIPTHVFSAVLYPYLSSEFAPGKHLEGLRVKEPLGLHDKMTFEARQSSVLGS</sequence>
<keyword evidence="2" id="KW-1185">Reference proteome</keyword>
<dbReference type="EMBL" id="JAESDN010000002">
    <property type="protein sequence ID" value="KAG7054972.1"/>
    <property type="molecule type" value="Genomic_DNA"/>
</dbReference>
<evidence type="ECO:0000313" key="2">
    <source>
        <dbReference type="Proteomes" id="UP000699042"/>
    </source>
</evidence>
<dbReference type="AlphaFoldDB" id="A0A9P7REJ2"/>
<gene>
    <name evidence="1" type="ORF">JMJ77_007442</name>
</gene>
<organism evidence="1 2">
    <name type="scientific">Colletotrichum scovillei</name>
    <dbReference type="NCBI Taxonomy" id="1209932"/>
    <lineage>
        <taxon>Eukaryota</taxon>
        <taxon>Fungi</taxon>
        <taxon>Dikarya</taxon>
        <taxon>Ascomycota</taxon>
        <taxon>Pezizomycotina</taxon>
        <taxon>Sordariomycetes</taxon>
        <taxon>Hypocreomycetidae</taxon>
        <taxon>Glomerellales</taxon>
        <taxon>Glomerellaceae</taxon>
        <taxon>Colletotrichum</taxon>
        <taxon>Colletotrichum acutatum species complex</taxon>
    </lineage>
</organism>
<name>A0A9P7REJ2_9PEZI</name>
<accession>A0A9P7REJ2</accession>
<proteinExistence type="predicted"/>